<keyword evidence="3" id="KW-0238">DNA-binding</keyword>
<accession>A0A5D0XQA1</accession>
<dbReference type="InterPro" id="IPR041098">
    <property type="entry name" value="Rv2175c_C"/>
</dbReference>
<gene>
    <name evidence="3" type="ORF">FQ377_09475</name>
</gene>
<dbReference type="Pfam" id="PF21531">
    <property type="entry name" value="Rv2175c_wHTH"/>
    <property type="match status" value="1"/>
</dbReference>
<evidence type="ECO:0000259" key="2">
    <source>
        <dbReference type="Pfam" id="PF21531"/>
    </source>
</evidence>
<feature type="domain" description="DNA-binding protein Rv2175c wHTH" evidence="2">
    <location>
        <begin position="19"/>
        <end position="64"/>
    </location>
</feature>
<reference evidence="3 4" key="1">
    <citation type="submission" date="2019-08" db="EMBL/GenBank/DDBJ databases">
        <title>Genone of Arthrobacter echini P9.</title>
        <authorList>
            <person name="Bowman J.P."/>
        </authorList>
    </citation>
    <scope>NUCLEOTIDE SEQUENCE [LARGE SCALE GENOMIC DNA]</scope>
    <source>
        <strain evidence="3 4">P9</strain>
    </source>
</reference>
<dbReference type="Pfam" id="PF18367">
    <property type="entry name" value="Rv2175c_C"/>
    <property type="match status" value="1"/>
</dbReference>
<evidence type="ECO:0000313" key="3">
    <source>
        <dbReference type="EMBL" id="TYC98548.1"/>
    </source>
</evidence>
<sequence>MPEHGTLGGVTDIEQLVPAWLNLPEVAEALDLPITRVHSLISDRSLVSIRIGERRIRSVPAEFLLEGSVLDSLRGTVVVLADSGFQDEDIIRWLYTEDESLPGRPIDALRNGRKTEIRRRAQAAAW</sequence>
<proteinExistence type="predicted"/>
<name>A0A5D0XQA1_9MICC</name>
<evidence type="ECO:0000313" key="4">
    <source>
        <dbReference type="Proteomes" id="UP000323410"/>
    </source>
</evidence>
<comment type="caution">
    <text evidence="3">The sequence shown here is derived from an EMBL/GenBank/DDBJ whole genome shotgun (WGS) entry which is preliminary data.</text>
</comment>
<dbReference type="RefSeq" id="WP_148601024.1">
    <property type="nucleotide sequence ID" value="NZ_VSLD01000004.1"/>
</dbReference>
<dbReference type="Proteomes" id="UP000323410">
    <property type="component" value="Unassembled WGS sequence"/>
</dbReference>
<feature type="domain" description="Rv2175c C-terminal" evidence="1">
    <location>
        <begin position="71"/>
        <end position="125"/>
    </location>
</feature>
<keyword evidence="4" id="KW-1185">Reference proteome</keyword>
<dbReference type="OrthoDB" id="3784042at2"/>
<protein>
    <submittedName>
        <fullName evidence="3">DNA-binding protein</fullName>
    </submittedName>
</protein>
<organism evidence="3 4">
    <name type="scientific">Arthrobacter echini</name>
    <dbReference type="NCBI Taxonomy" id="1529066"/>
    <lineage>
        <taxon>Bacteria</taxon>
        <taxon>Bacillati</taxon>
        <taxon>Actinomycetota</taxon>
        <taxon>Actinomycetes</taxon>
        <taxon>Micrococcales</taxon>
        <taxon>Micrococcaceae</taxon>
        <taxon>Arthrobacter</taxon>
    </lineage>
</organism>
<dbReference type="AlphaFoldDB" id="A0A5D0XQA1"/>
<evidence type="ECO:0000259" key="1">
    <source>
        <dbReference type="Pfam" id="PF18367"/>
    </source>
</evidence>
<dbReference type="GO" id="GO:0003677">
    <property type="term" value="F:DNA binding"/>
    <property type="evidence" value="ECO:0007669"/>
    <property type="project" value="UniProtKB-KW"/>
</dbReference>
<dbReference type="InterPro" id="IPR048576">
    <property type="entry name" value="Rv2175c_wHTH"/>
</dbReference>
<dbReference type="EMBL" id="VSLD01000004">
    <property type="protein sequence ID" value="TYC98548.1"/>
    <property type="molecule type" value="Genomic_DNA"/>
</dbReference>